<dbReference type="AlphaFoldDB" id="A0A971M3L9"/>
<proteinExistence type="predicted"/>
<organism evidence="2 3">
    <name type="scientific">Syntrophorhabdus aromaticivorans</name>
    <dbReference type="NCBI Taxonomy" id="328301"/>
    <lineage>
        <taxon>Bacteria</taxon>
        <taxon>Pseudomonadati</taxon>
        <taxon>Thermodesulfobacteriota</taxon>
        <taxon>Syntrophorhabdia</taxon>
        <taxon>Syntrophorhabdales</taxon>
        <taxon>Syntrophorhabdaceae</taxon>
        <taxon>Syntrophorhabdus</taxon>
    </lineage>
</organism>
<accession>A0A971M3L9</accession>
<evidence type="ECO:0000313" key="3">
    <source>
        <dbReference type="Proteomes" id="UP000777265"/>
    </source>
</evidence>
<reference evidence="2" key="1">
    <citation type="journal article" date="2020" name="Biotechnol. Biofuels">
        <title>New insights from the biogas microbiome by comprehensive genome-resolved metagenomics of nearly 1600 species originating from multiple anaerobic digesters.</title>
        <authorList>
            <person name="Campanaro S."/>
            <person name="Treu L."/>
            <person name="Rodriguez-R L.M."/>
            <person name="Kovalovszki A."/>
            <person name="Ziels R.M."/>
            <person name="Maus I."/>
            <person name="Zhu X."/>
            <person name="Kougias P.G."/>
            <person name="Basile A."/>
            <person name="Luo G."/>
            <person name="Schluter A."/>
            <person name="Konstantinidis K.T."/>
            <person name="Angelidaki I."/>
        </authorList>
    </citation>
    <scope>NUCLEOTIDE SEQUENCE</scope>
    <source>
        <strain evidence="2">AS06rmzACSIP_7</strain>
    </source>
</reference>
<feature type="transmembrane region" description="Helical" evidence="1">
    <location>
        <begin position="6"/>
        <end position="27"/>
    </location>
</feature>
<protein>
    <submittedName>
        <fullName evidence="2">DUF948 domain-containing protein</fullName>
    </submittedName>
</protein>
<keyword evidence="1" id="KW-1133">Transmembrane helix</keyword>
<evidence type="ECO:0000313" key="2">
    <source>
        <dbReference type="EMBL" id="NLW35413.1"/>
    </source>
</evidence>
<dbReference type="EMBL" id="JAAYEE010000131">
    <property type="protein sequence ID" value="NLW35413.1"/>
    <property type="molecule type" value="Genomic_DNA"/>
</dbReference>
<sequence>MNDILLDILVVVCIIGVAVVIYVLLGLRRTIKKLDLFITSMESSLKPALDELTQTLKGVKHISDNLVTATDDAKALSGSIRGTGENIRRVSGYVEDIASSSFFQVSGLKAGIMAGLKVMIHHFVKKHKK</sequence>
<keyword evidence="1" id="KW-0812">Transmembrane</keyword>
<name>A0A971M3L9_9BACT</name>
<reference evidence="2" key="2">
    <citation type="submission" date="2020-01" db="EMBL/GenBank/DDBJ databases">
        <authorList>
            <person name="Campanaro S."/>
        </authorList>
    </citation>
    <scope>NUCLEOTIDE SEQUENCE</scope>
    <source>
        <strain evidence="2">AS06rmzACSIP_7</strain>
    </source>
</reference>
<gene>
    <name evidence="2" type="ORF">GXY80_08025</name>
</gene>
<comment type="caution">
    <text evidence="2">The sequence shown here is derived from an EMBL/GenBank/DDBJ whole genome shotgun (WGS) entry which is preliminary data.</text>
</comment>
<evidence type="ECO:0000256" key="1">
    <source>
        <dbReference type="SAM" id="Phobius"/>
    </source>
</evidence>
<dbReference type="Proteomes" id="UP000777265">
    <property type="component" value="Unassembled WGS sequence"/>
</dbReference>
<keyword evidence="1" id="KW-0472">Membrane</keyword>